<protein>
    <submittedName>
        <fullName evidence="1">Uncharacterized protein</fullName>
    </submittedName>
</protein>
<evidence type="ECO:0000313" key="1">
    <source>
        <dbReference type="EMBL" id="MFB9886917.1"/>
    </source>
</evidence>
<proteinExistence type="predicted"/>
<accession>A0ABV5ZC96</accession>
<keyword evidence="2" id="KW-1185">Reference proteome</keyword>
<name>A0ABV5ZC96_9GAMM</name>
<dbReference type="RefSeq" id="WP_027312256.1">
    <property type="nucleotide sequence ID" value="NZ_JBHLZN010000003.1"/>
</dbReference>
<sequence length="282" mass="33014">MKVDFEEKTYESYFNNELDSKSSVYFPPGQVLEGLLGFDAASNSNNRDLWRKLGYPFWFFPHFAGVSLLDIAHELEQELDHFIDKIPNIKANIFLQYKRPEYITTSNGKEWHHWQAEYFRYHIYTSQHQILSKIDQSFGDKALVLYASPAIKSMSELVSLKKNREIINNSNFQKSSKLNNHSKNTYTQAGTHSIACSKPEMLENIDLVSELRRIEATHDMKNKQFITHTSQVITNNMESSKVFRELMAEYKEYKEYSLIYAFLTMKVFREITGVQWALSIQA</sequence>
<dbReference type="Proteomes" id="UP001589628">
    <property type="component" value="Unassembled WGS sequence"/>
</dbReference>
<comment type="caution">
    <text evidence="1">The sequence shown here is derived from an EMBL/GenBank/DDBJ whole genome shotgun (WGS) entry which is preliminary data.</text>
</comment>
<dbReference type="EMBL" id="JBHLZN010000003">
    <property type="protein sequence ID" value="MFB9886917.1"/>
    <property type="molecule type" value="Genomic_DNA"/>
</dbReference>
<evidence type="ECO:0000313" key="2">
    <source>
        <dbReference type="Proteomes" id="UP001589628"/>
    </source>
</evidence>
<organism evidence="1 2">
    <name type="scientific">Balneatrix alpica</name>
    <dbReference type="NCBI Taxonomy" id="75684"/>
    <lineage>
        <taxon>Bacteria</taxon>
        <taxon>Pseudomonadati</taxon>
        <taxon>Pseudomonadota</taxon>
        <taxon>Gammaproteobacteria</taxon>
        <taxon>Oceanospirillales</taxon>
        <taxon>Balneatrichaceae</taxon>
        <taxon>Balneatrix</taxon>
    </lineage>
</organism>
<gene>
    <name evidence="1" type="ORF">ACFFLH_10870</name>
</gene>
<reference evidence="1 2" key="1">
    <citation type="submission" date="2024-09" db="EMBL/GenBank/DDBJ databases">
        <authorList>
            <person name="Sun Q."/>
            <person name="Mori K."/>
        </authorList>
    </citation>
    <scope>NUCLEOTIDE SEQUENCE [LARGE SCALE GENOMIC DNA]</scope>
    <source>
        <strain evidence="1 2">ATCC 51285</strain>
    </source>
</reference>